<dbReference type="PRINTS" id="PR00838">
    <property type="entry name" value="V5ALLERGEN"/>
</dbReference>
<dbReference type="KEGG" id="nve:5505913"/>
<dbReference type="AlphaFoldDB" id="A7SP04"/>
<dbReference type="SMART" id="SM00198">
    <property type="entry name" value="SCP"/>
    <property type="match status" value="1"/>
</dbReference>
<dbReference type="EMBL" id="DS469726">
    <property type="protein sequence ID" value="EDO34553.1"/>
    <property type="molecule type" value="Genomic_DNA"/>
</dbReference>
<protein>
    <recommendedName>
        <fullName evidence="1">SCP domain-containing protein</fullName>
    </recommendedName>
</protein>
<dbReference type="Gene3D" id="3.40.33.10">
    <property type="entry name" value="CAP"/>
    <property type="match status" value="1"/>
</dbReference>
<accession>A7SP04</accession>
<dbReference type="InterPro" id="IPR001283">
    <property type="entry name" value="CRISP-related"/>
</dbReference>
<dbReference type="OMA" id="CEYYPTG"/>
<reference evidence="2 3" key="1">
    <citation type="journal article" date="2007" name="Science">
        <title>Sea anemone genome reveals ancestral eumetazoan gene repertoire and genomic organization.</title>
        <authorList>
            <person name="Putnam N.H."/>
            <person name="Srivastava M."/>
            <person name="Hellsten U."/>
            <person name="Dirks B."/>
            <person name="Chapman J."/>
            <person name="Salamov A."/>
            <person name="Terry A."/>
            <person name="Shapiro H."/>
            <person name="Lindquist E."/>
            <person name="Kapitonov V.V."/>
            <person name="Jurka J."/>
            <person name="Genikhovich G."/>
            <person name="Grigoriev I.V."/>
            <person name="Lucas S.M."/>
            <person name="Steele R.E."/>
            <person name="Finnerty J.R."/>
            <person name="Technau U."/>
            <person name="Martindale M.Q."/>
            <person name="Rokhsar D.S."/>
        </authorList>
    </citation>
    <scope>NUCLEOTIDE SEQUENCE [LARGE SCALE GENOMIC DNA]</scope>
    <source>
        <strain evidence="3">CH2 X CH6</strain>
    </source>
</reference>
<dbReference type="FunFam" id="3.40.33.10:FF:000010">
    <property type="entry name" value="Predicted protein"/>
    <property type="match status" value="1"/>
</dbReference>
<dbReference type="InterPro" id="IPR014044">
    <property type="entry name" value="CAP_dom"/>
</dbReference>
<dbReference type="InParanoid" id="A7SP04"/>
<feature type="domain" description="SCP" evidence="1">
    <location>
        <begin position="2"/>
        <end position="132"/>
    </location>
</feature>
<dbReference type="HOGENOM" id="CLU_035730_9_4_1"/>
<dbReference type="CDD" id="cd05382">
    <property type="entry name" value="CAP_GAPR1-like"/>
    <property type="match status" value="1"/>
</dbReference>
<name>A7SP04_NEMVE</name>
<feature type="non-terminal residue" evidence="2">
    <location>
        <position position="1"/>
    </location>
</feature>
<dbReference type="eggNOG" id="KOG3017">
    <property type="taxonomic scope" value="Eukaryota"/>
</dbReference>
<dbReference type="InterPro" id="IPR035940">
    <property type="entry name" value="CAP_sf"/>
</dbReference>
<dbReference type="PANTHER" id="PTHR10334">
    <property type="entry name" value="CYSTEINE-RICH SECRETORY PROTEIN-RELATED"/>
    <property type="match status" value="1"/>
</dbReference>
<dbReference type="SUPFAM" id="SSF55797">
    <property type="entry name" value="PR-1-like"/>
    <property type="match status" value="1"/>
</dbReference>
<dbReference type="GO" id="GO:0005615">
    <property type="term" value="C:extracellular space"/>
    <property type="evidence" value="ECO:0000318"/>
    <property type="project" value="GO_Central"/>
</dbReference>
<dbReference type="InterPro" id="IPR034113">
    <property type="entry name" value="SCP_GAPR1-like"/>
</dbReference>
<evidence type="ECO:0000259" key="1">
    <source>
        <dbReference type="SMART" id="SM00198"/>
    </source>
</evidence>
<sequence length="138" mass="15800">RKFQEECLFSHNMYRSRHGAPFLRWSPPLAWAAQQWAEELVRMGELKHNDDEMVGENLAGMVGDELTGMEATCMWYEEVEDYDFSNPGYSEDTSNFTQVIWVGSELLGVGRATLGDLCVVVAFYEPPGNMEDFFQKNV</sequence>
<dbReference type="OrthoDB" id="5986215at2759"/>
<dbReference type="InterPro" id="IPR002413">
    <property type="entry name" value="V5_allergen-like"/>
</dbReference>
<proteinExistence type="predicted"/>
<organism evidence="2 3">
    <name type="scientific">Nematostella vectensis</name>
    <name type="common">Starlet sea anemone</name>
    <dbReference type="NCBI Taxonomy" id="45351"/>
    <lineage>
        <taxon>Eukaryota</taxon>
        <taxon>Metazoa</taxon>
        <taxon>Cnidaria</taxon>
        <taxon>Anthozoa</taxon>
        <taxon>Hexacorallia</taxon>
        <taxon>Actiniaria</taxon>
        <taxon>Edwardsiidae</taxon>
        <taxon>Nematostella</taxon>
    </lineage>
</organism>
<dbReference type="Pfam" id="PF00188">
    <property type="entry name" value="CAP"/>
    <property type="match status" value="1"/>
</dbReference>
<gene>
    <name evidence="2" type="ORF">NEMVEDRAFT_v1g56077</name>
</gene>
<dbReference type="PhylomeDB" id="A7SP04"/>
<evidence type="ECO:0000313" key="2">
    <source>
        <dbReference type="EMBL" id="EDO34553.1"/>
    </source>
</evidence>
<dbReference type="Proteomes" id="UP000001593">
    <property type="component" value="Unassembled WGS sequence"/>
</dbReference>
<dbReference type="PRINTS" id="PR00837">
    <property type="entry name" value="V5TPXLIKE"/>
</dbReference>
<feature type="non-terminal residue" evidence="2">
    <location>
        <position position="138"/>
    </location>
</feature>
<evidence type="ECO:0000313" key="3">
    <source>
        <dbReference type="Proteomes" id="UP000001593"/>
    </source>
</evidence>
<keyword evidence="3" id="KW-1185">Reference proteome</keyword>